<keyword evidence="4" id="KW-0479">Metal-binding</keyword>
<dbReference type="UniPathway" id="UPA00896">
    <property type="reaction ID" value="UER00863"/>
</dbReference>
<feature type="domain" description="Pyruvate carboxyltransferase" evidence="7">
    <location>
        <begin position="53"/>
        <end position="184"/>
    </location>
</feature>
<dbReference type="GO" id="GO:0046872">
    <property type="term" value="F:metal ion binding"/>
    <property type="evidence" value="ECO:0007669"/>
    <property type="project" value="UniProtKB-KW"/>
</dbReference>
<dbReference type="GO" id="GO:0046951">
    <property type="term" value="P:ketone body biosynthetic process"/>
    <property type="evidence" value="ECO:0007669"/>
    <property type="project" value="TreeGrafter"/>
</dbReference>
<keyword evidence="5" id="KW-0456">Lyase</keyword>
<comment type="pathway">
    <text evidence="1">Metabolic intermediate metabolism; (S)-3-hydroxy-3-methylglutaryl-CoA degradation; acetoacetate from (S)-3-hydroxy-3-methylglutaryl-CoA: step 1/1.</text>
</comment>
<dbReference type="EC" id="4.1.3.4" evidence="3"/>
<comment type="similarity">
    <text evidence="2">Belongs to the HMG-CoA lyase family.</text>
</comment>
<dbReference type="GO" id="GO:0004419">
    <property type="term" value="F:hydroxymethylglutaryl-CoA lyase activity"/>
    <property type="evidence" value="ECO:0007669"/>
    <property type="project" value="UniProtKB-EC"/>
</dbReference>
<dbReference type="PANTHER" id="PTHR42738">
    <property type="entry name" value="HYDROXYMETHYLGLUTARYL-COA LYASE"/>
    <property type="match status" value="1"/>
</dbReference>
<name>A0A8H5Z7Z7_COCSA</name>
<dbReference type="AlphaFoldDB" id="A0A8H5Z7Z7"/>
<dbReference type="Pfam" id="PF00682">
    <property type="entry name" value="HMGL-like"/>
    <property type="match status" value="1"/>
</dbReference>
<evidence type="ECO:0000256" key="4">
    <source>
        <dbReference type="ARBA" id="ARBA00022723"/>
    </source>
</evidence>
<evidence type="ECO:0000256" key="5">
    <source>
        <dbReference type="ARBA" id="ARBA00023239"/>
    </source>
</evidence>
<dbReference type="Gene3D" id="3.20.20.70">
    <property type="entry name" value="Aldolase class I"/>
    <property type="match status" value="1"/>
</dbReference>
<evidence type="ECO:0000256" key="6">
    <source>
        <dbReference type="ARBA" id="ARBA00049877"/>
    </source>
</evidence>
<sequence>MGYQNLRLSVGLHLTLLVGGIRIGCHHLKRLVTPRSLTKQYQLQSTIARDRHVRIMEVGPRDGLQNINQLVPQEVKTELIQRLAETGLQEIEAKSFVPQLADGRAVLQDVLQFAKSRKLSESYLRFPVLAPNMKGLENARAAGADEIVVFASVIEAFSRANQNCTVEEAISQARVVTKEALASGVKVRR</sequence>
<evidence type="ECO:0000313" key="9">
    <source>
        <dbReference type="Proteomes" id="UP000624244"/>
    </source>
</evidence>
<evidence type="ECO:0000313" key="8">
    <source>
        <dbReference type="EMBL" id="KAF5845216.1"/>
    </source>
</evidence>
<accession>A0A8H5Z7Z7</accession>
<proteinExistence type="inferred from homology"/>
<evidence type="ECO:0000259" key="7">
    <source>
        <dbReference type="Pfam" id="PF00682"/>
    </source>
</evidence>
<comment type="caution">
    <text evidence="8">The sequence shown here is derived from an EMBL/GenBank/DDBJ whole genome shotgun (WGS) entry which is preliminary data.</text>
</comment>
<protein>
    <recommendedName>
        <fullName evidence="3">hydroxymethylglutaryl-CoA lyase</fullName>
        <ecNumber evidence="3">4.1.3.4</ecNumber>
    </recommendedName>
</protein>
<dbReference type="Proteomes" id="UP000624244">
    <property type="component" value="Unassembled WGS sequence"/>
</dbReference>
<dbReference type="InterPro" id="IPR000891">
    <property type="entry name" value="PYR_CT"/>
</dbReference>
<comment type="catalytic activity">
    <reaction evidence="6">
        <text>(3S)-3-hydroxy-3-methylglutaryl-CoA = acetoacetate + acetyl-CoA</text>
        <dbReference type="Rhea" id="RHEA:24404"/>
        <dbReference type="ChEBI" id="CHEBI:13705"/>
        <dbReference type="ChEBI" id="CHEBI:43074"/>
        <dbReference type="ChEBI" id="CHEBI:57288"/>
        <dbReference type="EC" id="4.1.3.4"/>
    </reaction>
</comment>
<dbReference type="EMBL" id="WNKQ01000020">
    <property type="protein sequence ID" value="KAF5845216.1"/>
    <property type="molecule type" value="Genomic_DNA"/>
</dbReference>
<dbReference type="InterPro" id="IPR013785">
    <property type="entry name" value="Aldolase_TIM"/>
</dbReference>
<evidence type="ECO:0000256" key="1">
    <source>
        <dbReference type="ARBA" id="ARBA00005143"/>
    </source>
</evidence>
<evidence type="ECO:0000256" key="2">
    <source>
        <dbReference type="ARBA" id="ARBA00009405"/>
    </source>
</evidence>
<dbReference type="GO" id="GO:0006552">
    <property type="term" value="P:L-leucine catabolic process"/>
    <property type="evidence" value="ECO:0007669"/>
    <property type="project" value="TreeGrafter"/>
</dbReference>
<dbReference type="SUPFAM" id="SSF51569">
    <property type="entry name" value="Aldolase"/>
    <property type="match status" value="1"/>
</dbReference>
<gene>
    <name evidence="8" type="ORF">GGP41_001330</name>
</gene>
<organism evidence="8 9">
    <name type="scientific">Cochliobolus sativus</name>
    <name type="common">Common root rot and spot blotch fungus</name>
    <name type="synonym">Bipolaris sorokiniana</name>
    <dbReference type="NCBI Taxonomy" id="45130"/>
    <lineage>
        <taxon>Eukaryota</taxon>
        <taxon>Fungi</taxon>
        <taxon>Dikarya</taxon>
        <taxon>Ascomycota</taxon>
        <taxon>Pezizomycotina</taxon>
        <taxon>Dothideomycetes</taxon>
        <taxon>Pleosporomycetidae</taxon>
        <taxon>Pleosporales</taxon>
        <taxon>Pleosporineae</taxon>
        <taxon>Pleosporaceae</taxon>
        <taxon>Bipolaris</taxon>
    </lineage>
</organism>
<evidence type="ECO:0000256" key="3">
    <source>
        <dbReference type="ARBA" id="ARBA00012910"/>
    </source>
</evidence>
<dbReference type="PANTHER" id="PTHR42738:SF17">
    <property type="entry name" value="HYDROXYMETHYLGLUTARYL-COA LYASE"/>
    <property type="match status" value="1"/>
</dbReference>
<dbReference type="InterPro" id="IPR043594">
    <property type="entry name" value="HMGL"/>
</dbReference>
<reference evidence="8" key="1">
    <citation type="submission" date="2019-11" db="EMBL/GenBank/DDBJ databases">
        <title>Bipolaris sorokiniana Genome sequencing.</title>
        <authorList>
            <person name="Wang H."/>
        </authorList>
    </citation>
    <scope>NUCLEOTIDE SEQUENCE</scope>
</reference>